<evidence type="ECO:0000259" key="1">
    <source>
        <dbReference type="Pfam" id="PF00144"/>
    </source>
</evidence>
<dbReference type="STRING" id="1193518.BN13_740048"/>
<gene>
    <name evidence="2" type="ORF">BN13_740048</name>
</gene>
<dbReference type="PANTHER" id="PTHR43283">
    <property type="entry name" value="BETA-LACTAMASE-RELATED"/>
    <property type="match status" value="1"/>
</dbReference>
<comment type="caution">
    <text evidence="2">The sequence shown here is derived from an EMBL/GenBank/DDBJ whole genome shotgun (WGS) entry which is preliminary data.</text>
</comment>
<dbReference type="InterPro" id="IPR012338">
    <property type="entry name" value="Beta-lactam/transpept-like"/>
</dbReference>
<dbReference type="EMBL" id="CAJC01000188">
    <property type="protein sequence ID" value="CCI54526.1"/>
    <property type="molecule type" value="Genomic_DNA"/>
</dbReference>
<keyword evidence="3" id="KW-1185">Reference proteome</keyword>
<organism evidence="2 3">
    <name type="scientific">Nostocoides jenkinsii Ben 74</name>
    <dbReference type="NCBI Taxonomy" id="1193518"/>
    <lineage>
        <taxon>Bacteria</taxon>
        <taxon>Bacillati</taxon>
        <taxon>Actinomycetota</taxon>
        <taxon>Actinomycetes</taxon>
        <taxon>Micrococcales</taxon>
        <taxon>Intrasporangiaceae</taxon>
        <taxon>Nostocoides</taxon>
    </lineage>
</organism>
<dbReference type="InterPro" id="IPR050789">
    <property type="entry name" value="Diverse_Enzym_Activities"/>
</dbReference>
<name>A0A077MAZ1_9MICO</name>
<dbReference type="RefSeq" id="WP_162199952.1">
    <property type="nucleotide sequence ID" value="NZ_HF571038.1"/>
</dbReference>
<dbReference type="SUPFAM" id="SSF56601">
    <property type="entry name" value="beta-lactamase/transpeptidase-like"/>
    <property type="match status" value="1"/>
</dbReference>
<evidence type="ECO:0000313" key="2">
    <source>
        <dbReference type="EMBL" id="CCI54526.1"/>
    </source>
</evidence>
<reference evidence="2 3" key="1">
    <citation type="journal article" date="2013" name="ISME J.">
        <title>A metabolic model for members of the genus Tetrasphaera involved in enhanced biological phosphorus removal.</title>
        <authorList>
            <person name="Kristiansen R."/>
            <person name="Nguyen H.T.T."/>
            <person name="Saunders A.M."/>
            <person name="Nielsen J.L."/>
            <person name="Wimmer R."/>
            <person name="Le V.Q."/>
            <person name="McIlroy S.J."/>
            <person name="Petrovski S."/>
            <person name="Seviour R.J."/>
            <person name="Calteau A."/>
            <person name="Nielsen K.L."/>
            <person name="Nielsen P.H."/>
        </authorList>
    </citation>
    <scope>NUCLEOTIDE SEQUENCE [LARGE SCALE GENOMIC DNA]</scope>
    <source>
        <strain evidence="2 3">Ben 74</strain>
    </source>
</reference>
<dbReference type="Pfam" id="PF00144">
    <property type="entry name" value="Beta-lactamase"/>
    <property type="match status" value="1"/>
</dbReference>
<dbReference type="AlphaFoldDB" id="A0A077MAZ1"/>
<accession>A0A077MAZ1</accession>
<evidence type="ECO:0000313" key="3">
    <source>
        <dbReference type="Proteomes" id="UP000035720"/>
    </source>
</evidence>
<dbReference type="Gene3D" id="3.40.710.10">
    <property type="entry name" value="DD-peptidase/beta-lactamase superfamily"/>
    <property type="match status" value="1"/>
</dbReference>
<dbReference type="InterPro" id="IPR001466">
    <property type="entry name" value="Beta-lactam-related"/>
</dbReference>
<dbReference type="PANTHER" id="PTHR43283:SF7">
    <property type="entry name" value="BETA-LACTAMASE-RELATED DOMAIN-CONTAINING PROTEIN"/>
    <property type="match status" value="1"/>
</dbReference>
<dbReference type="Proteomes" id="UP000035720">
    <property type="component" value="Unassembled WGS sequence"/>
</dbReference>
<proteinExistence type="predicted"/>
<sequence>MPLLRVSPTAAGVDPAGIIAFLDAASRAGIDLHSLMIARHGEVLAEGWWEPYSADRVHLGYSLSKSFTATAIGLLVDDGVIGLDDLVMDHLPDVDRAAVTPGYERLRVRHCLSMTTGHLAEMWSPELMVADGLPGDAVVRRIFALPLPAEPGTVFTYNQIATYLLGAIVRAITDGDILDLLRARVFEPLGWGEAYWHVTPDGRQLGFSGIHVTTEAILSLAQLYLDGGVAGGRRILSESYVAEAVRGTGAPRGVPDPEAGPDWNLGYGFSFWQARHGYRGDGAFGQFAIVLPEQQMTIAITSEVDNMQEVLDLVWAHILPAVDRVSDRGFGSDSALTQRLARLECRPLASTSLGRDWVWSLTDAFGLGGRSGSVAVARSRGHWELTVEFGRTSGAHEVIRLPIGDGQWLAGDLTADGVRLPVMCCGSFSGSEFRADIRLIETPHTVRLRTVGSEATFAWRYEPLSGAWPFWLAVHRADPGINPPD</sequence>
<feature type="domain" description="Beta-lactamase-related" evidence="1">
    <location>
        <begin position="34"/>
        <end position="306"/>
    </location>
</feature>
<protein>
    <submittedName>
        <fullName evidence="2">Beta-lactamase</fullName>
    </submittedName>
</protein>